<dbReference type="AlphaFoldDB" id="A0A9X1VMT2"/>
<keyword evidence="4" id="KW-0949">S-adenosyl-L-methionine</keyword>
<dbReference type="GO" id="GO:0008168">
    <property type="term" value="F:methyltransferase activity"/>
    <property type="evidence" value="ECO:0007669"/>
    <property type="project" value="UniProtKB-KW"/>
</dbReference>
<dbReference type="SUPFAM" id="SSF53335">
    <property type="entry name" value="S-adenosyl-L-methionine-dependent methyltransferases"/>
    <property type="match status" value="1"/>
</dbReference>
<dbReference type="GO" id="GO:0032259">
    <property type="term" value="P:methylation"/>
    <property type="evidence" value="ECO:0007669"/>
    <property type="project" value="UniProtKB-KW"/>
</dbReference>
<dbReference type="Gene3D" id="3.40.50.150">
    <property type="entry name" value="Vaccinia Virus protein VP39"/>
    <property type="match status" value="1"/>
</dbReference>
<keyword evidence="2 5" id="KW-0489">Methyltransferase</keyword>
<dbReference type="GO" id="GO:0009234">
    <property type="term" value="P:menaquinone biosynthetic process"/>
    <property type="evidence" value="ECO:0007669"/>
    <property type="project" value="UniProtKB-KW"/>
</dbReference>
<dbReference type="PANTHER" id="PTHR43591:SF24">
    <property type="entry name" value="2-METHOXY-6-POLYPRENYL-1,4-BENZOQUINOL METHYLASE, MITOCHONDRIAL"/>
    <property type="match status" value="1"/>
</dbReference>
<dbReference type="Pfam" id="PF01209">
    <property type="entry name" value="Ubie_methyltran"/>
    <property type="match status" value="1"/>
</dbReference>
<dbReference type="InterPro" id="IPR004033">
    <property type="entry name" value="UbiE/COQ5_MeTrFase"/>
</dbReference>
<evidence type="ECO:0000256" key="2">
    <source>
        <dbReference type="ARBA" id="ARBA00022603"/>
    </source>
</evidence>
<sequence>MQELSKIYEAKYIQKLFDQMSHSYSIMNYIASFGFSERWRKKCVMDIKIDSGKTVIDLMTGMGECWKYILKNSNKDSKLIGLDFSDEMINRAKKNKKKYHQSKITILKENVFENSISKESADFVISVFGLKTFNTEQLEKLAIEIHRILKQSGQFSLIDVSVPKNKILKHFYMFYLKKIIPFLGKIFLGSPETYKMLGIYTEKFDNSETAYHIFNRLEFEIEYVEYFYGCASGIKGRKI</sequence>
<dbReference type="Proteomes" id="UP001139369">
    <property type="component" value="Unassembled WGS sequence"/>
</dbReference>
<accession>A0A9X1VMT2</accession>
<dbReference type="EMBL" id="JAKQYM010000002">
    <property type="protein sequence ID" value="MCI2228473.1"/>
    <property type="molecule type" value="Genomic_DNA"/>
</dbReference>
<keyword evidence="6" id="KW-1185">Reference proteome</keyword>
<evidence type="ECO:0000256" key="3">
    <source>
        <dbReference type="ARBA" id="ARBA00022679"/>
    </source>
</evidence>
<protein>
    <submittedName>
        <fullName evidence="5">Class I SAM-dependent methyltransferase</fullName>
        <ecNumber evidence="5">2.1.1.-</ecNumber>
    </submittedName>
</protein>
<evidence type="ECO:0000313" key="6">
    <source>
        <dbReference type="Proteomes" id="UP001139369"/>
    </source>
</evidence>
<dbReference type="PROSITE" id="PS51608">
    <property type="entry name" value="SAM_MT_UBIE"/>
    <property type="match status" value="1"/>
</dbReference>
<name>A0A9X1VMT2_9FLAO</name>
<dbReference type="PANTHER" id="PTHR43591">
    <property type="entry name" value="METHYLTRANSFERASE"/>
    <property type="match status" value="1"/>
</dbReference>
<evidence type="ECO:0000256" key="4">
    <source>
        <dbReference type="ARBA" id="ARBA00022691"/>
    </source>
</evidence>
<keyword evidence="3 5" id="KW-0808">Transferase</keyword>
<dbReference type="InterPro" id="IPR029063">
    <property type="entry name" value="SAM-dependent_MTases_sf"/>
</dbReference>
<keyword evidence="1" id="KW-0474">Menaquinone biosynthesis</keyword>
<comment type="caution">
    <text evidence="5">The sequence shown here is derived from an EMBL/GenBank/DDBJ whole genome shotgun (WGS) entry which is preliminary data.</text>
</comment>
<dbReference type="EC" id="2.1.1.-" evidence="5"/>
<organism evidence="5 6">
    <name type="scientific">Polaribacter marinus</name>
    <dbReference type="NCBI Taxonomy" id="2916838"/>
    <lineage>
        <taxon>Bacteria</taxon>
        <taxon>Pseudomonadati</taxon>
        <taxon>Bacteroidota</taxon>
        <taxon>Flavobacteriia</taxon>
        <taxon>Flavobacteriales</taxon>
        <taxon>Flavobacteriaceae</taxon>
    </lineage>
</organism>
<gene>
    <name evidence="5" type="ORF">MC378_04790</name>
</gene>
<evidence type="ECO:0000313" key="5">
    <source>
        <dbReference type="EMBL" id="MCI2228473.1"/>
    </source>
</evidence>
<evidence type="ECO:0000256" key="1">
    <source>
        <dbReference type="ARBA" id="ARBA00022428"/>
    </source>
</evidence>
<reference evidence="5" key="1">
    <citation type="submission" date="2022-02" db="EMBL/GenBank/DDBJ databases">
        <title>Polaribacter sp. MSW13, isolated from seawater.</title>
        <authorList>
            <person name="Kristyanto S."/>
            <person name="Jung J."/>
            <person name="Jeon C.O."/>
        </authorList>
    </citation>
    <scope>NUCLEOTIDE SEQUENCE</scope>
    <source>
        <strain evidence="5">MSW13</strain>
    </source>
</reference>
<dbReference type="RefSeq" id="WP_242177584.1">
    <property type="nucleotide sequence ID" value="NZ_JAKQYM010000002.1"/>
</dbReference>
<dbReference type="CDD" id="cd02440">
    <property type="entry name" value="AdoMet_MTases"/>
    <property type="match status" value="1"/>
</dbReference>
<proteinExistence type="predicted"/>